<gene>
    <name evidence="1" type="ORF">HOLleu_04164</name>
</gene>
<accession>A0A9Q1HKN1</accession>
<dbReference type="EMBL" id="JAIZAY010000001">
    <property type="protein sequence ID" value="KAJ8050819.1"/>
    <property type="molecule type" value="Genomic_DNA"/>
</dbReference>
<organism evidence="1 2">
    <name type="scientific">Holothuria leucospilota</name>
    <name type="common">Black long sea cucumber</name>
    <name type="synonym">Mertensiothuria leucospilota</name>
    <dbReference type="NCBI Taxonomy" id="206669"/>
    <lineage>
        <taxon>Eukaryota</taxon>
        <taxon>Metazoa</taxon>
        <taxon>Echinodermata</taxon>
        <taxon>Eleutherozoa</taxon>
        <taxon>Echinozoa</taxon>
        <taxon>Holothuroidea</taxon>
        <taxon>Aspidochirotacea</taxon>
        <taxon>Aspidochirotida</taxon>
        <taxon>Holothuriidae</taxon>
        <taxon>Holothuria</taxon>
    </lineage>
</organism>
<protein>
    <submittedName>
        <fullName evidence="1">Uncharacterized protein</fullName>
    </submittedName>
</protein>
<proteinExistence type="predicted"/>
<name>A0A9Q1HKN1_HOLLE</name>
<keyword evidence="2" id="KW-1185">Reference proteome</keyword>
<dbReference type="Proteomes" id="UP001152320">
    <property type="component" value="Chromosome 1"/>
</dbReference>
<reference evidence="1" key="1">
    <citation type="submission" date="2021-10" db="EMBL/GenBank/DDBJ databases">
        <title>Tropical sea cucumber genome reveals ecological adaptation and Cuvierian tubules defense mechanism.</title>
        <authorList>
            <person name="Chen T."/>
        </authorList>
    </citation>
    <scope>NUCLEOTIDE SEQUENCE</scope>
    <source>
        <strain evidence="1">Nanhai2018</strain>
        <tissue evidence="1">Muscle</tissue>
    </source>
</reference>
<dbReference type="AlphaFoldDB" id="A0A9Q1HKN1"/>
<evidence type="ECO:0000313" key="2">
    <source>
        <dbReference type="Proteomes" id="UP001152320"/>
    </source>
</evidence>
<sequence>MGNQVPREYNGKTCCICSCRLAPCSSFSDIETRTVKDVNYYVFNSGEYYRRQGLDFTYECRKCFFEKSRGGRKEVERSKIAVRQFQYEREKCSKLVSM</sequence>
<comment type="caution">
    <text evidence="1">The sequence shown here is derived from an EMBL/GenBank/DDBJ whole genome shotgun (WGS) entry which is preliminary data.</text>
</comment>
<evidence type="ECO:0000313" key="1">
    <source>
        <dbReference type="EMBL" id="KAJ8050819.1"/>
    </source>
</evidence>